<dbReference type="EMBL" id="OX465077">
    <property type="protein sequence ID" value="CAI9267319.1"/>
    <property type="molecule type" value="Genomic_DNA"/>
</dbReference>
<keyword evidence="4" id="KW-1185">Reference proteome</keyword>
<dbReference type="InterPro" id="IPR026960">
    <property type="entry name" value="RVT-Znf"/>
</dbReference>
<proteinExistence type="predicted"/>
<protein>
    <recommendedName>
        <fullName evidence="2">Reverse transcriptase zinc-binding domain-containing protein</fullName>
    </recommendedName>
</protein>
<dbReference type="AlphaFoldDB" id="A0AA35UZ44"/>
<keyword evidence="1" id="KW-1133">Transmembrane helix</keyword>
<accession>A0AA35UZ44</accession>
<sequence length="173" mass="19988">MIERADFLVCHGRFPWIKMIPLKVLRFVWHAKQNKIATAEALRNRGIVMDSSLCGVCRESEETGDHLLVSCTIAKDTLNSIFNWCNVQVSGIHSSSFLYFDSLLMENKDYIDNNKDFSDNNDRNVNQCQMHQDRKKIRRCVICLVLVMIGGIVFKQGSTDSRFLLRQHILGYE</sequence>
<name>A0AA35UZ44_LACSI</name>
<gene>
    <name evidence="3" type="ORF">LSALG_LOCUS7808</name>
</gene>
<evidence type="ECO:0000259" key="2">
    <source>
        <dbReference type="Pfam" id="PF13966"/>
    </source>
</evidence>
<reference evidence="3" key="1">
    <citation type="submission" date="2023-04" db="EMBL/GenBank/DDBJ databases">
        <authorList>
            <person name="Vijverberg K."/>
            <person name="Xiong W."/>
            <person name="Schranz E."/>
        </authorList>
    </citation>
    <scope>NUCLEOTIDE SEQUENCE</scope>
</reference>
<evidence type="ECO:0000256" key="1">
    <source>
        <dbReference type="SAM" id="Phobius"/>
    </source>
</evidence>
<evidence type="ECO:0000313" key="4">
    <source>
        <dbReference type="Proteomes" id="UP001177003"/>
    </source>
</evidence>
<feature type="domain" description="Reverse transcriptase zinc-binding" evidence="2">
    <location>
        <begin position="13"/>
        <end position="76"/>
    </location>
</feature>
<keyword evidence="1" id="KW-0472">Membrane</keyword>
<keyword evidence="1" id="KW-0812">Transmembrane</keyword>
<organism evidence="3 4">
    <name type="scientific">Lactuca saligna</name>
    <name type="common">Willowleaf lettuce</name>
    <dbReference type="NCBI Taxonomy" id="75948"/>
    <lineage>
        <taxon>Eukaryota</taxon>
        <taxon>Viridiplantae</taxon>
        <taxon>Streptophyta</taxon>
        <taxon>Embryophyta</taxon>
        <taxon>Tracheophyta</taxon>
        <taxon>Spermatophyta</taxon>
        <taxon>Magnoliopsida</taxon>
        <taxon>eudicotyledons</taxon>
        <taxon>Gunneridae</taxon>
        <taxon>Pentapetalae</taxon>
        <taxon>asterids</taxon>
        <taxon>campanulids</taxon>
        <taxon>Asterales</taxon>
        <taxon>Asteraceae</taxon>
        <taxon>Cichorioideae</taxon>
        <taxon>Cichorieae</taxon>
        <taxon>Lactucinae</taxon>
        <taxon>Lactuca</taxon>
    </lineage>
</organism>
<dbReference type="Proteomes" id="UP001177003">
    <property type="component" value="Chromosome 1"/>
</dbReference>
<feature type="transmembrane region" description="Helical" evidence="1">
    <location>
        <begin position="137"/>
        <end position="154"/>
    </location>
</feature>
<dbReference type="Pfam" id="PF13966">
    <property type="entry name" value="zf-RVT"/>
    <property type="match status" value="1"/>
</dbReference>
<evidence type="ECO:0000313" key="3">
    <source>
        <dbReference type="EMBL" id="CAI9267319.1"/>
    </source>
</evidence>